<evidence type="ECO:0000313" key="2">
    <source>
        <dbReference type="Proteomes" id="UP001623348"/>
    </source>
</evidence>
<name>A0ABC9Y3V3_GRUJA</name>
<accession>A0ABC9Y3V3</accession>
<sequence length="144" mass="16656">MTKDQEVVFQVLEQETNSPFLKYICSKQGKVIPIIRMKFNKAKCKVLHIGRGDPKHQYYRLGGEWTESSPEEKDLGVLIDKKLNMSQQHALAAQKASHILGCIKRSMTSRSREVILPHYSALMKPHLEYCIQLWGSHHKKELLE</sequence>
<reference evidence="1 2" key="1">
    <citation type="submission" date="2024-06" db="EMBL/GenBank/DDBJ databases">
        <title>The draft genome of Grus japonensis, version 3.</title>
        <authorList>
            <person name="Nabeshima K."/>
            <person name="Suzuki S."/>
            <person name="Onuma M."/>
        </authorList>
    </citation>
    <scope>NUCLEOTIDE SEQUENCE [LARGE SCALE GENOMIC DNA]</scope>
    <source>
        <strain evidence="1 2">451A</strain>
    </source>
</reference>
<keyword evidence="2" id="KW-1185">Reference proteome</keyword>
<evidence type="ECO:0000313" key="1">
    <source>
        <dbReference type="EMBL" id="GAB0203472.1"/>
    </source>
</evidence>
<protein>
    <submittedName>
        <fullName evidence="1">Uncharacterized protein</fullName>
    </submittedName>
</protein>
<proteinExistence type="predicted"/>
<organism evidence="1 2">
    <name type="scientific">Grus japonensis</name>
    <name type="common">Japanese crane</name>
    <name type="synonym">Red-crowned crane</name>
    <dbReference type="NCBI Taxonomy" id="30415"/>
    <lineage>
        <taxon>Eukaryota</taxon>
        <taxon>Metazoa</taxon>
        <taxon>Chordata</taxon>
        <taxon>Craniata</taxon>
        <taxon>Vertebrata</taxon>
        <taxon>Euteleostomi</taxon>
        <taxon>Archelosauria</taxon>
        <taxon>Archosauria</taxon>
        <taxon>Dinosauria</taxon>
        <taxon>Saurischia</taxon>
        <taxon>Theropoda</taxon>
        <taxon>Coelurosauria</taxon>
        <taxon>Aves</taxon>
        <taxon>Neognathae</taxon>
        <taxon>Neoaves</taxon>
        <taxon>Gruiformes</taxon>
        <taxon>Gruidae</taxon>
        <taxon>Grus</taxon>
    </lineage>
</organism>
<comment type="caution">
    <text evidence="1">The sequence shown here is derived from an EMBL/GenBank/DDBJ whole genome shotgun (WGS) entry which is preliminary data.</text>
</comment>
<dbReference type="PANTHER" id="PTHR33332">
    <property type="entry name" value="REVERSE TRANSCRIPTASE DOMAIN-CONTAINING PROTEIN"/>
    <property type="match status" value="1"/>
</dbReference>
<dbReference type="Proteomes" id="UP001623348">
    <property type="component" value="Unassembled WGS sequence"/>
</dbReference>
<gene>
    <name evidence="1" type="ORF">GRJ2_002812800</name>
</gene>
<dbReference type="EMBL" id="BAAFJT010000040">
    <property type="protein sequence ID" value="GAB0203472.1"/>
    <property type="molecule type" value="Genomic_DNA"/>
</dbReference>
<dbReference type="AlphaFoldDB" id="A0ABC9Y3V3"/>